<protein>
    <submittedName>
        <fullName evidence="1">Uncharacterized protein</fullName>
    </submittedName>
</protein>
<keyword evidence="2" id="KW-1185">Reference proteome</keyword>
<evidence type="ECO:0000313" key="2">
    <source>
        <dbReference type="Proteomes" id="UP001162992"/>
    </source>
</evidence>
<proteinExistence type="predicted"/>
<evidence type="ECO:0000313" key="1">
    <source>
        <dbReference type="EMBL" id="KAJ7525407.1"/>
    </source>
</evidence>
<dbReference type="EMBL" id="CM055108">
    <property type="protein sequence ID" value="KAJ7525407.1"/>
    <property type="molecule type" value="Genomic_DNA"/>
</dbReference>
<dbReference type="Proteomes" id="UP001162992">
    <property type="component" value="Chromosome 17"/>
</dbReference>
<accession>A0ACC2B7J6</accession>
<gene>
    <name evidence="1" type="ORF">O6H91_17G049400</name>
</gene>
<comment type="caution">
    <text evidence="1">The sequence shown here is derived from an EMBL/GenBank/DDBJ whole genome shotgun (WGS) entry which is preliminary data.</text>
</comment>
<organism evidence="1 2">
    <name type="scientific">Diphasiastrum complanatum</name>
    <name type="common">Issler's clubmoss</name>
    <name type="synonym">Lycopodium complanatum</name>
    <dbReference type="NCBI Taxonomy" id="34168"/>
    <lineage>
        <taxon>Eukaryota</taxon>
        <taxon>Viridiplantae</taxon>
        <taxon>Streptophyta</taxon>
        <taxon>Embryophyta</taxon>
        <taxon>Tracheophyta</taxon>
        <taxon>Lycopodiopsida</taxon>
        <taxon>Lycopodiales</taxon>
        <taxon>Lycopodiaceae</taxon>
        <taxon>Lycopodioideae</taxon>
        <taxon>Diphasiastrum</taxon>
    </lineage>
</organism>
<sequence>MAATAGGGGGAAGRDSSDEDMQPLDLEKFAVGSLPTIFYIPDFVTPSQEQFLLHQVDGAPMSKWKVLKNRRLQNWGMSM</sequence>
<name>A0ACC2B7J6_DIPCM</name>
<reference evidence="2" key="1">
    <citation type="journal article" date="2024" name="Proc. Natl. Acad. Sci. U.S.A.">
        <title>Extraordinary preservation of gene collinearity over three hundred million years revealed in homosporous lycophytes.</title>
        <authorList>
            <person name="Li C."/>
            <person name="Wickell D."/>
            <person name="Kuo L.Y."/>
            <person name="Chen X."/>
            <person name="Nie B."/>
            <person name="Liao X."/>
            <person name="Peng D."/>
            <person name="Ji J."/>
            <person name="Jenkins J."/>
            <person name="Williams M."/>
            <person name="Shu S."/>
            <person name="Plott C."/>
            <person name="Barry K."/>
            <person name="Rajasekar S."/>
            <person name="Grimwood J."/>
            <person name="Han X."/>
            <person name="Sun S."/>
            <person name="Hou Z."/>
            <person name="He W."/>
            <person name="Dai G."/>
            <person name="Sun C."/>
            <person name="Schmutz J."/>
            <person name="Leebens-Mack J.H."/>
            <person name="Li F.W."/>
            <person name="Wang L."/>
        </authorList>
    </citation>
    <scope>NUCLEOTIDE SEQUENCE [LARGE SCALE GENOMIC DNA]</scope>
    <source>
        <strain evidence="2">cv. PW_Plant_1</strain>
    </source>
</reference>